<sequence length="87" mass="9381">MKPAKHPGEGDEQSQPSYSEEELLEVLSENVQTLPANSNHVASESTGVAGDGRSSRNSIVAFAKEAYLAVLLCILLAAMPNEQEDFY</sequence>
<protein>
    <submittedName>
        <fullName evidence="2">Uncharacterized protein</fullName>
    </submittedName>
</protein>
<dbReference type="AlphaFoldDB" id="A0A6M3XCM6"/>
<gene>
    <name evidence="2" type="ORF">TM448B00401_0002</name>
</gene>
<proteinExistence type="predicted"/>
<feature type="region of interest" description="Disordered" evidence="1">
    <location>
        <begin position="1"/>
        <end position="21"/>
    </location>
</feature>
<feature type="region of interest" description="Disordered" evidence="1">
    <location>
        <begin position="34"/>
        <end position="54"/>
    </location>
</feature>
<dbReference type="EMBL" id="MT144618">
    <property type="protein sequence ID" value="QJH95349.1"/>
    <property type="molecule type" value="Genomic_DNA"/>
</dbReference>
<evidence type="ECO:0000256" key="1">
    <source>
        <dbReference type="SAM" id="MobiDB-lite"/>
    </source>
</evidence>
<accession>A0A6M3XCM6</accession>
<organism evidence="2">
    <name type="scientific">viral metagenome</name>
    <dbReference type="NCBI Taxonomy" id="1070528"/>
    <lineage>
        <taxon>unclassified sequences</taxon>
        <taxon>metagenomes</taxon>
        <taxon>organismal metagenomes</taxon>
    </lineage>
</organism>
<name>A0A6M3XCM6_9ZZZZ</name>
<feature type="compositionally biased region" description="Polar residues" evidence="1">
    <location>
        <begin position="34"/>
        <end position="46"/>
    </location>
</feature>
<reference evidence="2" key="1">
    <citation type="submission" date="2020-03" db="EMBL/GenBank/DDBJ databases">
        <title>The deep terrestrial virosphere.</title>
        <authorList>
            <person name="Holmfeldt K."/>
            <person name="Nilsson E."/>
            <person name="Simone D."/>
            <person name="Lopez-Fernandez M."/>
            <person name="Wu X."/>
            <person name="de Brujin I."/>
            <person name="Lundin D."/>
            <person name="Andersson A."/>
            <person name="Bertilsson S."/>
            <person name="Dopson M."/>
        </authorList>
    </citation>
    <scope>NUCLEOTIDE SEQUENCE</scope>
    <source>
        <strain evidence="2">TM448B00401</strain>
    </source>
</reference>
<evidence type="ECO:0000313" key="2">
    <source>
        <dbReference type="EMBL" id="QJH95349.1"/>
    </source>
</evidence>